<organism evidence="12 13">
    <name type="scientific">Dioscorea zingiberensis</name>
    <dbReference type="NCBI Taxonomy" id="325984"/>
    <lineage>
        <taxon>Eukaryota</taxon>
        <taxon>Viridiplantae</taxon>
        <taxon>Streptophyta</taxon>
        <taxon>Embryophyta</taxon>
        <taxon>Tracheophyta</taxon>
        <taxon>Spermatophyta</taxon>
        <taxon>Magnoliopsida</taxon>
        <taxon>Liliopsida</taxon>
        <taxon>Dioscoreales</taxon>
        <taxon>Dioscoreaceae</taxon>
        <taxon>Dioscorea</taxon>
    </lineage>
</organism>
<dbReference type="GO" id="GO:0005543">
    <property type="term" value="F:phospholipid binding"/>
    <property type="evidence" value="ECO:0007669"/>
    <property type="project" value="TreeGrafter"/>
</dbReference>
<dbReference type="GO" id="GO:0044615">
    <property type="term" value="C:nuclear pore nuclear basket"/>
    <property type="evidence" value="ECO:0007669"/>
    <property type="project" value="TreeGrafter"/>
</dbReference>
<feature type="domain" description="RRM Nup35-type" evidence="11">
    <location>
        <begin position="158"/>
        <end position="239"/>
    </location>
</feature>
<dbReference type="FunFam" id="3.30.70.330:FF:000095">
    <property type="entry name" value="Putative Nucleoporin NUP53"/>
    <property type="match status" value="1"/>
</dbReference>
<dbReference type="OrthoDB" id="1733656at2759"/>
<dbReference type="InterPro" id="IPR035979">
    <property type="entry name" value="RBD_domain_sf"/>
</dbReference>
<evidence type="ECO:0000256" key="8">
    <source>
        <dbReference type="ARBA" id="ARBA00023242"/>
    </source>
</evidence>
<dbReference type="PANTHER" id="PTHR21527:SF6">
    <property type="entry name" value="NUCLEOPORIN NUP35"/>
    <property type="match status" value="1"/>
</dbReference>
<dbReference type="Gene3D" id="3.30.70.330">
    <property type="match status" value="1"/>
</dbReference>
<protein>
    <recommendedName>
        <fullName evidence="9">Nuclear pore complex protein NUP35</fullName>
    </recommendedName>
    <alternativeName>
        <fullName evidence="9">Nucleoporin 35</fullName>
    </alternativeName>
</protein>
<evidence type="ECO:0000256" key="10">
    <source>
        <dbReference type="SAM" id="MobiDB-lite"/>
    </source>
</evidence>
<dbReference type="PIRSF" id="PIRSF038119">
    <property type="entry name" value="Nucleoporin_NUP53"/>
    <property type="match status" value="1"/>
</dbReference>
<keyword evidence="13" id="KW-1185">Reference proteome</keyword>
<evidence type="ECO:0000256" key="9">
    <source>
        <dbReference type="PIRNR" id="PIRNR038119"/>
    </source>
</evidence>
<evidence type="ECO:0000256" key="7">
    <source>
        <dbReference type="ARBA" id="ARBA00023132"/>
    </source>
</evidence>
<evidence type="ECO:0000313" key="13">
    <source>
        <dbReference type="Proteomes" id="UP001085076"/>
    </source>
</evidence>
<dbReference type="PANTHER" id="PTHR21527">
    <property type="entry name" value="NUCLEOPORIN NUP35"/>
    <property type="match status" value="1"/>
</dbReference>
<dbReference type="EMBL" id="JAGGNH010000005">
    <property type="protein sequence ID" value="KAJ0971434.1"/>
    <property type="molecule type" value="Genomic_DNA"/>
</dbReference>
<dbReference type="GO" id="GO:0044613">
    <property type="term" value="C:nuclear pore central transport channel"/>
    <property type="evidence" value="ECO:0007669"/>
    <property type="project" value="TreeGrafter"/>
</dbReference>
<evidence type="ECO:0000256" key="5">
    <source>
        <dbReference type="ARBA" id="ARBA00022927"/>
    </source>
</evidence>
<keyword evidence="4 9" id="KW-0509">mRNA transport</keyword>
<evidence type="ECO:0000256" key="1">
    <source>
        <dbReference type="ARBA" id="ARBA00004567"/>
    </source>
</evidence>
<dbReference type="GO" id="GO:0006999">
    <property type="term" value="P:nuclear pore organization"/>
    <property type="evidence" value="ECO:0007669"/>
    <property type="project" value="TreeGrafter"/>
</dbReference>
<dbReference type="CDD" id="cd12441">
    <property type="entry name" value="RRM_Nup53_like"/>
    <property type="match status" value="1"/>
</dbReference>
<dbReference type="InterPro" id="IPR007846">
    <property type="entry name" value="RRM_NUP35_dom"/>
</dbReference>
<dbReference type="PROSITE" id="PS51472">
    <property type="entry name" value="RRM_NUP35"/>
    <property type="match status" value="1"/>
</dbReference>
<dbReference type="GO" id="GO:0031965">
    <property type="term" value="C:nuclear membrane"/>
    <property type="evidence" value="ECO:0007669"/>
    <property type="project" value="InterPro"/>
</dbReference>
<keyword evidence="5 9" id="KW-0653">Protein transport</keyword>
<proteinExistence type="inferred from homology"/>
<evidence type="ECO:0000259" key="11">
    <source>
        <dbReference type="PROSITE" id="PS51472"/>
    </source>
</evidence>
<comment type="caution">
    <text evidence="12">The sequence shown here is derived from an EMBL/GenBank/DDBJ whole genome shotgun (WGS) entry which is preliminary data.</text>
</comment>
<dbReference type="InterPro" id="IPR012677">
    <property type="entry name" value="Nucleotide-bd_a/b_plait_sf"/>
</dbReference>
<gene>
    <name evidence="12" type="ORF">J5N97_019393</name>
</gene>
<feature type="compositionally biased region" description="Pro residues" evidence="10">
    <location>
        <begin position="73"/>
        <end position="85"/>
    </location>
</feature>
<comment type="similarity">
    <text evidence="2 9">Belongs to the Nup35 family.</text>
</comment>
<comment type="subcellular location">
    <subcellularLocation>
        <location evidence="1 9">Nucleus</location>
        <location evidence="1 9">Nuclear pore complex</location>
    </subcellularLocation>
</comment>
<dbReference type="GO" id="GO:0017056">
    <property type="term" value="F:structural constituent of nuclear pore"/>
    <property type="evidence" value="ECO:0007669"/>
    <property type="project" value="InterPro"/>
</dbReference>
<name>A0A9D5HCF4_9LILI</name>
<keyword evidence="8 9" id="KW-0539">Nucleus</keyword>
<keyword evidence="7 9" id="KW-0906">Nuclear pore complex</keyword>
<dbReference type="InterPro" id="IPR017389">
    <property type="entry name" value="Nucleoporin_NUP53"/>
</dbReference>
<reference evidence="12" key="2">
    <citation type="journal article" date="2022" name="Hortic Res">
        <title>The genome of Dioscorea zingiberensis sheds light on the biosynthesis, origin and evolution of the medicinally important diosgenin saponins.</title>
        <authorList>
            <person name="Li Y."/>
            <person name="Tan C."/>
            <person name="Li Z."/>
            <person name="Guo J."/>
            <person name="Li S."/>
            <person name="Chen X."/>
            <person name="Wang C."/>
            <person name="Dai X."/>
            <person name="Yang H."/>
            <person name="Song W."/>
            <person name="Hou L."/>
            <person name="Xu J."/>
            <person name="Tong Z."/>
            <person name="Xu A."/>
            <person name="Yuan X."/>
            <person name="Wang W."/>
            <person name="Yang Q."/>
            <person name="Chen L."/>
            <person name="Sun Z."/>
            <person name="Wang K."/>
            <person name="Pan B."/>
            <person name="Chen J."/>
            <person name="Bao Y."/>
            <person name="Liu F."/>
            <person name="Qi X."/>
            <person name="Gang D.R."/>
            <person name="Wen J."/>
            <person name="Li J."/>
        </authorList>
    </citation>
    <scope>NUCLEOTIDE SEQUENCE</scope>
    <source>
        <strain evidence="12">Dzin_1.0</strain>
    </source>
</reference>
<evidence type="ECO:0000256" key="2">
    <source>
        <dbReference type="ARBA" id="ARBA00009454"/>
    </source>
</evidence>
<dbReference type="SUPFAM" id="SSF54928">
    <property type="entry name" value="RNA-binding domain, RBD"/>
    <property type="match status" value="1"/>
</dbReference>
<dbReference type="GO" id="GO:0051028">
    <property type="term" value="P:mRNA transport"/>
    <property type="evidence" value="ECO:0007669"/>
    <property type="project" value="UniProtKB-UniRule"/>
</dbReference>
<dbReference type="Pfam" id="PF05172">
    <property type="entry name" value="RRM_Nup35"/>
    <property type="match status" value="1"/>
</dbReference>
<dbReference type="AlphaFoldDB" id="A0A9D5HCF4"/>
<keyword evidence="3 9" id="KW-0813">Transport</keyword>
<reference evidence="12" key="1">
    <citation type="submission" date="2021-03" db="EMBL/GenBank/DDBJ databases">
        <authorList>
            <person name="Li Z."/>
            <person name="Yang C."/>
        </authorList>
    </citation>
    <scope>NUCLEOTIDE SEQUENCE</scope>
    <source>
        <strain evidence="12">Dzin_1.0</strain>
        <tissue evidence="12">Leaf</tissue>
    </source>
</reference>
<feature type="region of interest" description="Disordered" evidence="10">
    <location>
        <begin position="46"/>
        <end position="131"/>
    </location>
</feature>
<accession>A0A9D5HCF4</accession>
<keyword evidence="6 9" id="KW-0811">Translocation</keyword>
<sequence length="316" mass="33923">MSSSKQSPFFRDLASPFPAHRTASRFATPGQAAAVSALRRENLTSVFDIPPPPVFTLDDRADFSPEPGLAAAPPSPSPRTPPPPSKVWAEDGMGWTAQQSPGGVPSWFSPAKGSEEKGKGRGSPVNGVVQPGALVMLPPPREVARPEAPKSSLPTGGLDEEEWVTVYGFSPGDTNLVLREFEKCGLILRHVLGPRDANWMHILYQNRFDAQKALRRNGLQINSVLIVGVKPVDHVQRQYLEDKMNSGSLGGFTVSFSPPSASGRNSEVLPVVRTSRPYYLKASTTVTADSKPQLNGAIASPAKSVVSKVMDLMFGV</sequence>
<evidence type="ECO:0000256" key="4">
    <source>
        <dbReference type="ARBA" id="ARBA00022816"/>
    </source>
</evidence>
<dbReference type="GO" id="GO:0003676">
    <property type="term" value="F:nucleic acid binding"/>
    <property type="evidence" value="ECO:0007669"/>
    <property type="project" value="InterPro"/>
</dbReference>
<dbReference type="GO" id="GO:0006607">
    <property type="term" value="P:NLS-bearing protein import into nucleus"/>
    <property type="evidence" value="ECO:0007669"/>
    <property type="project" value="TreeGrafter"/>
</dbReference>
<evidence type="ECO:0000256" key="3">
    <source>
        <dbReference type="ARBA" id="ARBA00022448"/>
    </source>
</evidence>
<evidence type="ECO:0000313" key="12">
    <source>
        <dbReference type="EMBL" id="KAJ0971434.1"/>
    </source>
</evidence>
<dbReference type="Proteomes" id="UP001085076">
    <property type="component" value="Miscellaneous, Linkage group lg05"/>
</dbReference>
<evidence type="ECO:0000256" key="6">
    <source>
        <dbReference type="ARBA" id="ARBA00023010"/>
    </source>
</evidence>